<sequence length="149" mass="16884">MNIEYLFPSIGKMDETIKDFGKILKNAAVRKVILAAYKISTYHKCLSALGDSSFSANWRCIKPRLQNAPPSTPSASDISRHDRSCLYFDFINQNLPFEPHFVGASSTYSLSFASCPDHNYRINLITIVNTKELKPTLILRRARKLINLT</sequence>
<comment type="caution">
    <text evidence="1">The sequence shown here is derived from an EMBL/GenBank/DDBJ whole genome shotgun (WGS) entry which is preliminary data.</text>
</comment>
<gene>
    <name evidence="1" type="ORF">V1477_015570</name>
</gene>
<proteinExistence type="predicted"/>
<dbReference type="EMBL" id="JAYRBN010000079">
    <property type="protein sequence ID" value="KAL2731205.1"/>
    <property type="molecule type" value="Genomic_DNA"/>
</dbReference>
<evidence type="ECO:0000313" key="1">
    <source>
        <dbReference type="EMBL" id="KAL2731205.1"/>
    </source>
</evidence>
<accession>A0ABD2BEX9</accession>
<protein>
    <submittedName>
        <fullName evidence="1">Uncharacterized protein</fullName>
    </submittedName>
</protein>
<name>A0ABD2BEX9_VESMC</name>
<dbReference type="Proteomes" id="UP001607303">
    <property type="component" value="Unassembled WGS sequence"/>
</dbReference>
<keyword evidence="2" id="KW-1185">Reference proteome</keyword>
<reference evidence="1 2" key="1">
    <citation type="journal article" date="2024" name="Ann. Entomol. Soc. Am.">
        <title>Genomic analyses of the southern and eastern yellowjacket wasps (Hymenoptera: Vespidae) reveal evolutionary signatures of social life.</title>
        <authorList>
            <person name="Catto M.A."/>
            <person name="Caine P.B."/>
            <person name="Orr S.E."/>
            <person name="Hunt B.G."/>
            <person name="Goodisman M.A.D."/>
        </authorList>
    </citation>
    <scope>NUCLEOTIDE SEQUENCE [LARGE SCALE GENOMIC DNA]</scope>
    <source>
        <strain evidence="1">232</strain>
        <tissue evidence="1">Head and thorax</tissue>
    </source>
</reference>
<dbReference type="AlphaFoldDB" id="A0ABD2BEX9"/>
<organism evidence="1 2">
    <name type="scientific">Vespula maculifrons</name>
    <name type="common">Eastern yellow jacket</name>
    <name type="synonym">Wasp</name>
    <dbReference type="NCBI Taxonomy" id="7453"/>
    <lineage>
        <taxon>Eukaryota</taxon>
        <taxon>Metazoa</taxon>
        <taxon>Ecdysozoa</taxon>
        <taxon>Arthropoda</taxon>
        <taxon>Hexapoda</taxon>
        <taxon>Insecta</taxon>
        <taxon>Pterygota</taxon>
        <taxon>Neoptera</taxon>
        <taxon>Endopterygota</taxon>
        <taxon>Hymenoptera</taxon>
        <taxon>Apocrita</taxon>
        <taxon>Aculeata</taxon>
        <taxon>Vespoidea</taxon>
        <taxon>Vespidae</taxon>
        <taxon>Vespinae</taxon>
        <taxon>Vespula</taxon>
    </lineage>
</organism>
<evidence type="ECO:0000313" key="2">
    <source>
        <dbReference type="Proteomes" id="UP001607303"/>
    </source>
</evidence>